<comment type="caution">
    <text evidence="5">The sequence shown here is derived from an EMBL/GenBank/DDBJ whole genome shotgun (WGS) entry which is preliminary data.</text>
</comment>
<dbReference type="InterPro" id="IPR023346">
    <property type="entry name" value="Lysozyme-like_dom_sf"/>
</dbReference>
<proteinExistence type="inferred from homology"/>
<accession>A0A558CUL4</accession>
<dbReference type="AlphaFoldDB" id="A0A558CUL4"/>
<feature type="domain" description="Transglycosylase SLT" evidence="3">
    <location>
        <begin position="82"/>
        <end position="180"/>
    </location>
</feature>
<dbReference type="EMBL" id="VMRY01000070">
    <property type="protein sequence ID" value="TVT52402.1"/>
    <property type="molecule type" value="Genomic_DNA"/>
</dbReference>
<evidence type="ECO:0000313" key="5">
    <source>
        <dbReference type="EMBL" id="TVT52402.1"/>
    </source>
</evidence>
<dbReference type="GO" id="GO:0008933">
    <property type="term" value="F:peptidoglycan lytic transglycosylase activity"/>
    <property type="evidence" value="ECO:0007669"/>
    <property type="project" value="InterPro"/>
</dbReference>
<dbReference type="Proteomes" id="UP000317355">
    <property type="component" value="Unassembled WGS sequence"/>
</dbReference>
<dbReference type="SUPFAM" id="SSF53955">
    <property type="entry name" value="Lysozyme-like"/>
    <property type="match status" value="1"/>
</dbReference>
<feature type="domain" description="DUF4124" evidence="4">
    <location>
        <begin position="16"/>
        <end position="61"/>
    </location>
</feature>
<dbReference type="GO" id="GO:0016020">
    <property type="term" value="C:membrane"/>
    <property type="evidence" value="ECO:0007669"/>
    <property type="project" value="InterPro"/>
</dbReference>
<evidence type="ECO:0000313" key="6">
    <source>
        <dbReference type="Proteomes" id="UP000317355"/>
    </source>
</evidence>
<feature type="signal peptide" evidence="2">
    <location>
        <begin position="1"/>
        <end position="25"/>
    </location>
</feature>
<protein>
    <submittedName>
        <fullName evidence="5">Lytic transglycosylase domain-containing protein</fullName>
    </submittedName>
</protein>
<organism evidence="5 6">
    <name type="scientific">Sedimenticola thiotaurini</name>
    <dbReference type="NCBI Taxonomy" id="1543721"/>
    <lineage>
        <taxon>Bacteria</taxon>
        <taxon>Pseudomonadati</taxon>
        <taxon>Pseudomonadota</taxon>
        <taxon>Gammaproteobacteria</taxon>
        <taxon>Chromatiales</taxon>
        <taxon>Sedimenticolaceae</taxon>
        <taxon>Sedimenticola</taxon>
    </lineage>
</organism>
<dbReference type="Pfam" id="PF13511">
    <property type="entry name" value="DUF4124"/>
    <property type="match status" value="1"/>
</dbReference>
<dbReference type="CDD" id="cd00254">
    <property type="entry name" value="LT-like"/>
    <property type="match status" value="1"/>
</dbReference>
<dbReference type="InterPro" id="IPR008258">
    <property type="entry name" value="Transglycosylase_SLT_dom_1"/>
</dbReference>
<evidence type="ECO:0000256" key="2">
    <source>
        <dbReference type="SAM" id="SignalP"/>
    </source>
</evidence>
<evidence type="ECO:0000259" key="3">
    <source>
        <dbReference type="Pfam" id="PF01464"/>
    </source>
</evidence>
<dbReference type="InterPro" id="IPR000189">
    <property type="entry name" value="Transglyc_AS"/>
</dbReference>
<dbReference type="Pfam" id="PF01464">
    <property type="entry name" value="SLT"/>
    <property type="match status" value="1"/>
</dbReference>
<sequence>MRVKNRTTSLLVLVGALFASSTVSAEIYKYEDRQGRLHFTDRPMKGGGYHLLWRSGPTENKPNRSRIDTSAIKSNRIRYTPLIREIARKVRLKPSLLHAVIEAESAYDPRARSRTGARGLMQLMPGTARRYGVYDSWDPKSNLAGGATYLRDLLEMFEHDLRLALAAYNAGENAVKKYGNKIPPYPETQAYVSRVLTYYHENEASGLYASLN</sequence>
<keyword evidence="2" id="KW-0732">Signal</keyword>
<dbReference type="GO" id="GO:0000270">
    <property type="term" value="P:peptidoglycan metabolic process"/>
    <property type="evidence" value="ECO:0007669"/>
    <property type="project" value="InterPro"/>
</dbReference>
<dbReference type="PANTHER" id="PTHR37423">
    <property type="entry name" value="SOLUBLE LYTIC MUREIN TRANSGLYCOSYLASE-RELATED"/>
    <property type="match status" value="1"/>
</dbReference>
<dbReference type="PROSITE" id="PS00922">
    <property type="entry name" value="TRANSGLYCOSYLASE"/>
    <property type="match status" value="1"/>
</dbReference>
<gene>
    <name evidence="5" type="ORF">FHK82_13655</name>
</gene>
<feature type="chain" id="PRO_5021736253" evidence="2">
    <location>
        <begin position="26"/>
        <end position="212"/>
    </location>
</feature>
<dbReference type="InterPro" id="IPR025392">
    <property type="entry name" value="DUF4124"/>
</dbReference>
<dbReference type="PANTHER" id="PTHR37423:SF2">
    <property type="entry name" value="MEMBRANE-BOUND LYTIC MUREIN TRANSGLYCOSYLASE C"/>
    <property type="match status" value="1"/>
</dbReference>
<evidence type="ECO:0000256" key="1">
    <source>
        <dbReference type="ARBA" id="ARBA00007734"/>
    </source>
</evidence>
<comment type="similarity">
    <text evidence="1">Belongs to the transglycosylase Slt family.</text>
</comment>
<dbReference type="Gene3D" id="1.10.530.10">
    <property type="match status" value="1"/>
</dbReference>
<evidence type="ECO:0000259" key="4">
    <source>
        <dbReference type="Pfam" id="PF13511"/>
    </source>
</evidence>
<reference evidence="5 6" key="1">
    <citation type="submission" date="2019-07" db="EMBL/GenBank/DDBJ databases">
        <title>The pathways for chlorine oxyanion respiration interact through the shared metabolite chlorate.</title>
        <authorList>
            <person name="Barnum T.P."/>
            <person name="Cheng Y."/>
            <person name="Hill K.A."/>
            <person name="Lucas L.N."/>
            <person name="Carlson H.K."/>
            <person name="Coates J.D."/>
        </authorList>
    </citation>
    <scope>NUCLEOTIDE SEQUENCE [LARGE SCALE GENOMIC DNA]</scope>
    <source>
        <strain evidence="5">BK-3</strain>
    </source>
</reference>
<name>A0A558CUL4_9GAMM</name>